<dbReference type="SUPFAM" id="SSF52777">
    <property type="entry name" value="CoA-dependent acyltransferases"/>
    <property type="match status" value="2"/>
</dbReference>
<keyword evidence="6" id="KW-1185">Reference proteome</keyword>
<keyword evidence="3" id="KW-0012">Acyltransferase</keyword>
<protein>
    <recommendedName>
        <fullName evidence="4">Choline/carnitine acyltransferase domain-containing protein</fullName>
    </recommendedName>
</protein>
<feature type="domain" description="Choline/carnitine acyltransferase" evidence="4">
    <location>
        <begin position="65"/>
        <end position="618"/>
    </location>
</feature>
<dbReference type="GO" id="GO:0019254">
    <property type="term" value="P:carnitine metabolic process, CoA-linked"/>
    <property type="evidence" value="ECO:0007669"/>
    <property type="project" value="TreeGrafter"/>
</dbReference>
<dbReference type="Ensembl" id="ENSPNAT00000064263.1">
    <property type="protein sequence ID" value="ENSPNAP00000045407.1"/>
    <property type="gene ID" value="ENSPNAG00000014133.2"/>
</dbReference>
<dbReference type="Pfam" id="PF00755">
    <property type="entry name" value="Carn_acyltransf"/>
    <property type="match status" value="1"/>
</dbReference>
<dbReference type="PANTHER" id="PTHR22589">
    <property type="entry name" value="CARNITINE O-ACYLTRANSFERASE"/>
    <property type="match status" value="1"/>
</dbReference>
<evidence type="ECO:0000313" key="6">
    <source>
        <dbReference type="Proteomes" id="UP001501920"/>
    </source>
</evidence>
<evidence type="ECO:0000256" key="1">
    <source>
        <dbReference type="ARBA" id="ARBA00005232"/>
    </source>
</evidence>
<reference evidence="5 6" key="1">
    <citation type="submission" date="2020-10" db="EMBL/GenBank/DDBJ databases">
        <title>Pygocentrus nattereri (red-bellied piranha) genome, fPygNat1, primary haplotype.</title>
        <authorList>
            <person name="Myers G."/>
            <person name="Meyer A."/>
            <person name="Karagic N."/>
            <person name="Pippel M."/>
            <person name="Winkler S."/>
            <person name="Tracey A."/>
            <person name="Wood J."/>
            <person name="Formenti G."/>
            <person name="Howe K."/>
            <person name="Fedrigo O."/>
            <person name="Jarvis E.D."/>
        </authorList>
    </citation>
    <scope>NUCLEOTIDE SEQUENCE [LARGE SCALE GENOMIC DNA]</scope>
</reference>
<dbReference type="InterPro" id="IPR023213">
    <property type="entry name" value="CAT-like_dom_sf"/>
</dbReference>
<accession>A0AAR2J4Y1</accession>
<dbReference type="Gene3D" id="3.30.559.10">
    <property type="entry name" value="Chloramphenicol acetyltransferase-like domain"/>
    <property type="match status" value="1"/>
</dbReference>
<reference evidence="5" key="3">
    <citation type="submission" date="2025-09" db="UniProtKB">
        <authorList>
            <consortium name="Ensembl"/>
        </authorList>
    </citation>
    <scope>IDENTIFICATION</scope>
</reference>
<dbReference type="InterPro" id="IPR039551">
    <property type="entry name" value="Cho/carn_acyl_trans"/>
</dbReference>
<dbReference type="PANTHER" id="PTHR22589:SF47">
    <property type="entry name" value="CHOLINE_CARNITINE ACYLTRANSFERASE DOMAIN-CONTAINING PROTEIN"/>
    <property type="match status" value="1"/>
</dbReference>
<dbReference type="Gene3D" id="3.30.559.70">
    <property type="entry name" value="Choline/Carnitine o-acyltransferase, domain 2"/>
    <property type="match status" value="1"/>
</dbReference>
<reference evidence="5" key="2">
    <citation type="submission" date="2025-08" db="UniProtKB">
        <authorList>
            <consortium name="Ensembl"/>
        </authorList>
    </citation>
    <scope>IDENTIFICATION</scope>
</reference>
<proteinExistence type="inferred from homology"/>
<dbReference type="GeneTree" id="ENSGT01150000286917"/>
<dbReference type="GO" id="GO:0005777">
    <property type="term" value="C:peroxisome"/>
    <property type="evidence" value="ECO:0007669"/>
    <property type="project" value="TreeGrafter"/>
</dbReference>
<dbReference type="InterPro" id="IPR042231">
    <property type="entry name" value="Cho/carn_acyl_trans_2"/>
</dbReference>
<evidence type="ECO:0000259" key="4">
    <source>
        <dbReference type="Pfam" id="PF00755"/>
    </source>
</evidence>
<organism evidence="5 6">
    <name type="scientific">Pygocentrus nattereri</name>
    <name type="common">Red-bellied piranha</name>
    <dbReference type="NCBI Taxonomy" id="42514"/>
    <lineage>
        <taxon>Eukaryota</taxon>
        <taxon>Metazoa</taxon>
        <taxon>Chordata</taxon>
        <taxon>Craniata</taxon>
        <taxon>Vertebrata</taxon>
        <taxon>Euteleostomi</taxon>
        <taxon>Actinopterygii</taxon>
        <taxon>Neopterygii</taxon>
        <taxon>Teleostei</taxon>
        <taxon>Ostariophysi</taxon>
        <taxon>Characiformes</taxon>
        <taxon>Characoidei</taxon>
        <taxon>Pygocentrus</taxon>
    </lineage>
</organism>
<dbReference type="InterPro" id="IPR000542">
    <property type="entry name" value="Carn_acyl_trans"/>
</dbReference>
<evidence type="ECO:0000256" key="3">
    <source>
        <dbReference type="ARBA" id="ARBA00023315"/>
    </source>
</evidence>
<dbReference type="GO" id="GO:0004092">
    <property type="term" value="F:carnitine O-acetyltransferase activity"/>
    <property type="evidence" value="ECO:0007669"/>
    <property type="project" value="TreeGrafter"/>
</dbReference>
<name>A0AAR2J4Y1_PYGNA</name>
<sequence>MCGSTPLHPHALIQGALRQNWTPLLSLTGEALPTCSLFLLLLSALVRQAHSSSSSSSSTSVPPQPVPPLAHTLQKYLTALQPLLPPDELEHTRKMVQRFGSPGGLGKKLQQGLEKRARHSHNWITDWWVQWAYLESRQPLAVHSNPAISLPRQDFSDWRGQLVAHMQICSKYMRGRPLCMELYPQLFSSCRVPGPKHDHVVHYGRPRRGPTHITVVRNYQFFQLDVYNSDGTPLTQGQIHAQLCRIRSQSWKTDKEPMGILTSEHRHTWGQAYNRLLHDRINKESVRLIEKGIFTLCLDSPVMRISDEKYASRMAAQILHGGGTYSNSGNRWFDKTVQFVVGEDGSWGLLYEQATAEGPPVSTLLDHVLQYCKKTDTVRAPLIPLPMPKKLYFYIDPAIKWDIEMAKQNLDILINDLDITCFNFQRFGKEFPKRLRLSPNSVIQVAIQLAYYRVHSEVCAACDIASLRMFRGGRTDYIRSPTNQMLSFIQAFDDPAVSREAKIELLREAAEAYSQLTDQALHGHGIDRHLLGLKLQAIEEGLSVPRMFMDTAYGLATHWKLRTGQVPTNTDSVMCFGPLVPDGYAVCYNPQPDHVHFSVTAFNCCEETNAEKLADTLESTLCDIQELLHPPA</sequence>
<dbReference type="AlphaFoldDB" id="A0AAR2J4Y1"/>
<evidence type="ECO:0000313" key="5">
    <source>
        <dbReference type="Ensembl" id="ENSPNAP00000045407.1"/>
    </source>
</evidence>
<evidence type="ECO:0000256" key="2">
    <source>
        <dbReference type="ARBA" id="ARBA00022679"/>
    </source>
</evidence>
<dbReference type="FunFam" id="3.30.559.70:FF:000002">
    <property type="entry name" value="Carnitine O-acetyltransferase"/>
    <property type="match status" value="1"/>
</dbReference>
<dbReference type="Proteomes" id="UP001501920">
    <property type="component" value="Chromosome 11"/>
</dbReference>
<keyword evidence="2" id="KW-0808">Transferase</keyword>
<comment type="similarity">
    <text evidence="1">Belongs to the carnitine/choline acetyltransferase family.</text>
</comment>